<feature type="domain" description="Amine oxidase" evidence="2">
    <location>
        <begin position="39"/>
        <end position="501"/>
    </location>
</feature>
<keyword evidence="1" id="KW-0812">Transmembrane</keyword>
<dbReference type="Proteomes" id="UP001230188">
    <property type="component" value="Unassembled WGS sequence"/>
</dbReference>
<protein>
    <recommendedName>
        <fullName evidence="2">Amine oxidase domain-containing protein</fullName>
    </recommendedName>
</protein>
<gene>
    <name evidence="3" type="ORF">CTAYLR_010180</name>
</gene>
<evidence type="ECO:0000313" key="3">
    <source>
        <dbReference type="EMBL" id="KAJ8611559.1"/>
    </source>
</evidence>
<dbReference type="AlphaFoldDB" id="A0AAD7ULG7"/>
<name>A0AAD7ULG7_9STRA</name>
<feature type="transmembrane region" description="Helical" evidence="1">
    <location>
        <begin position="7"/>
        <end position="24"/>
    </location>
</feature>
<dbReference type="SUPFAM" id="SSF51905">
    <property type="entry name" value="FAD/NAD(P)-binding domain"/>
    <property type="match status" value="1"/>
</dbReference>
<accession>A0AAD7ULG7</accession>
<sequence>MGVLCCRVHYFLLLVVVVVVVASLKPSPVYDIGIVGAGIGGLCAGALLSKYGKKVVVCESHDVVGGCAHAFRRGKYVLDSGPSLWAGCSVPSTNPLRQVMDAVGCEVEWTTYDGWGMHEVATGRRWRMTTGETDPEIRALLRRIDPIVDAAMACPPMALRLDPLGFAATALVPYLLPAVAMASARFGAFVPEVLTGPASRLGEGVWLDYLSFAISGYPADRTVGAALAYTLGDLYHENAYLDYPVGGSGAVAEALADKIVELGGEVRLGTHVDEIIVEGGRATGFRLGDHSVVRASTVISNADAWTTAALVGKDREWQGRMDATPEAPSFVHLWVGFDGVRIPDDLDVHHSVFNLEYSSALIDAPENMHIISIPSLFDRSLSPPGKHVAHVYAAANEPYDAWVGLSASEYAAKKEKAAEPLWTALEQVVPDVRKRAELVVVGTPLAHARFNRRYRGSYGPAFGHFQDGRTPYPNLFTVGDSNFPGIGVPAAAASAILVANSLVPVRDHARLLDVMRRNGTLCAGKSPHHAIEQ</sequence>
<dbReference type="GO" id="GO:0016116">
    <property type="term" value="P:carotenoid metabolic process"/>
    <property type="evidence" value="ECO:0007669"/>
    <property type="project" value="InterPro"/>
</dbReference>
<dbReference type="PANTHER" id="PTHR46313">
    <property type="match status" value="1"/>
</dbReference>
<evidence type="ECO:0000256" key="1">
    <source>
        <dbReference type="SAM" id="Phobius"/>
    </source>
</evidence>
<proteinExistence type="predicted"/>
<dbReference type="InterPro" id="IPR036188">
    <property type="entry name" value="FAD/NAD-bd_sf"/>
</dbReference>
<dbReference type="InterPro" id="IPR002937">
    <property type="entry name" value="Amino_oxidase"/>
</dbReference>
<evidence type="ECO:0000313" key="4">
    <source>
        <dbReference type="Proteomes" id="UP001230188"/>
    </source>
</evidence>
<organism evidence="3 4">
    <name type="scientific">Chrysophaeum taylorii</name>
    <dbReference type="NCBI Taxonomy" id="2483200"/>
    <lineage>
        <taxon>Eukaryota</taxon>
        <taxon>Sar</taxon>
        <taxon>Stramenopiles</taxon>
        <taxon>Ochrophyta</taxon>
        <taxon>Pelagophyceae</taxon>
        <taxon>Pelagomonadales</taxon>
        <taxon>Pelagomonadaceae</taxon>
        <taxon>Chrysophaeum</taxon>
    </lineage>
</organism>
<dbReference type="Gene3D" id="3.50.50.60">
    <property type="entry name" value="FAD/NAD(P)-binding domain"/>
    <property type="match status" value="2"/>
</dbReference>
<feature type="transmembrane region" description="Helical" evidence="1">
    <location>
        <begin position="30"/>
        <end position="48"/>
    </location>
</feature>
<keyword evidence="1" id="KW-1133">Transmembrane helix</keyword>
<evidence type="ECO:0000259" key="2">
    <source>
        <dbReference type="Pfam" id="PF01593"/>
    </source>
</evidence>
<dbReference type="EMBL" id="JAQMWT010000069">
    <property type="protein sequence ID" value="KAJ8611559.1"/>
    <property type="molecule type" value="Genomic_DNA"/>
</dbReference>
<dbReference type="Pfam" id="PF01593">
    <property type="entry name" value="Amino_oxidase"/>
    <property type="match status" value="1"/>
</dbReference>
<dbReference type="PANTHER" id="PTHR46313:SF3">
    <property type="entry name" value="PROLYCOPENE ISOMERASE, CHLOROPLASTIC"/>
    <property type="match status" value="1"/>
</dbReference>
<reference evidence="3" key="1">
    <citation type="submission" date="2023-01" db="EMBL/GenBank/DDBJ databases">
        <title>Metagenome sequencing of chrysophaentin producing Chrysophaeum taylorii.</title>
        <authorList>
            <person name="Davison J."/>
            <person name="Bewley C."/>
        </authorList>
    </citation>
    <scope>NUCLEOTIDE SEQUENCE</scope>
    <source>
        <strain evidence="3">NIES-1699</strain>
    </source>
</reference>
<comment type="caution">
    <text evidence="3">The sequence shown here is derived from an EMBL/GenBank/DDBJ whole genome shotgun (WGS) entry which is preliminary data.</text>
</comment>
<dbReference type="GO" id="GO:0016491">
    <property type="term" value="F:oxidoreductase activity"/>
    <property type="evidence" value="ECO:0007669"/>
    <property type="project" value="InterPro"/>
</dbReference>
<keyword evidence="1" id="KW-0472">Membrane</keyword>
<dbReference type="InterPro" id="IPR045892">
    <property type="entry name" value="CrtISO-like"/>
</dbReference>
<keyword evidence="4" id="KW-1185">Reference proteome</keyword>